<dbReference type="RefSeq" id="XP_007773160.1">
    <property type="nucleotide sequence ID" value="XM_007774970.1"/>
</dbReference>
<dbReference type="AlphaFoldDB" id="A0A5M3MDZ1"/>
<keyword evidence="2" id="KW-1185">Reference proteome</keyword>
<dbReference type="Proteomes" id="UP000053558">
    <property type="component" value="Unassembled WGS sequence"/>
</dbReference>
<dbReference type="EMBL" id="JH711585">
    <property type="protein sequence ID" value="EIW76835.1"/>
    <property type="molecule type" value="Genomic_DNA"/>
</dbReference>
<gene>
    <name evidence="1" type="ORF">CONPUDRAFT_168578</name>
</gene>
<evidence type="ECO:0000313" key="1">
    <source>
        <dbReference type="EMBL" id="EIW76835.1"/>
    </source>
</evidence>
<reference evidence="2" key="1">
    <citation type="journal article" date="2012" name="Science">
        <title>The Paleozoic origin of enzymatic lignin decomposition reconstructed from 31 fungal genomes.</title>
        <authorList>
            <person name="Floudas D."/>
            <person name="Binder M."/>
            <person name="Riley R."/>
            <person name="Barry K."/>
            <person name="Blanchette R.A."/>
            <person name="Henrissat B."/>
            <person name="Martinez A.T."/>
            <person name="Otillar R."/>
            <person name="Spatafora J.W."/>
            <person name="Yadav J.S."/>
            <person name="Aerts A."/>
            <person name="Benoit I."/>
            <person name="Boyd A."/>
            <person name="Carlson A."/>
            <person name="Copeland A."/>
            <person name="Coutinho P.M."/>
            <person name="de Vries R.P."/>
            <person name="Ferreira P."/>
            <person name="Findley K."/>
            <person name="Foster B."/>
            <person name="Gaskell J."/>
            <person name="Glotzer D."/>
            <person name="Gorecki P."/>
            <person name="Heitman J."/>
            <person name="Hesse C."/>
            <person name="Hori C."/>
            <person name="Igarashi K."/>
            <person name="Jurgens J.A."/>
            <person name="Kallen N."/>
            <person name="Kersten P."/>
            <person name="Kohler A."/>
            <person name="Kuees U."/>
            <person name="Kumar T.K.A."/>
            <person name="Kuo A."/>
            <person name="LaButti K."/>
            <person name="Larrondo L.F."/>
            <person name="Lindquist E."/>
            <person name="Ling A."/>
            <person name="Lombard V."/>
            <person name="Lucas S."/>
            <person name="Lundell T."/>
            <person name="Martin R."/>
            <person name="McLaughlin D.J."/>
            <person name="Morgenstern I."/>
            <person name="Morin E."/>
            <person name="Murat C."/>
            <person name="Nagy L.G."/>
            <person name="Nolan M."/>
            <person name="Ohm R.A."/>
            <person name="Patyshakuliyeva A."/>
            <person name="Rokas A."/>
            <person name="Ruiz-Duenas F.J."/>
            <person name="Sabat G."/>
            <person name="Salamov A."/>
            <person name="Samejima M."/>
            <person name="Schmutz J."/>
            <person name="Slot J.C."/>
            <person name="St John F."/>
            <person name="Stenlid J."/>
            <person name="Sun H."/>
            <person name="Sun S."/>
            <person name="Syed K."/>
            <person name="Tsang A."/>
            <person name="Wiebenga A."/>
            <person name="Young D."/>
            <person name="Pisabarro A."/>
            <person name="Eastwood D.C."/>
            <person name="Martin F."/>
            <person name="Cullen D."/>
            <person name="Grigoriev I.V."/>
            <person name="Hibbett D.S."/>
        </authorList>
    </citation>
    <scope>NUCLEOTIDE SEQUENCE [LARGE SCALE GENOMIC DNA]</scope>
    <source>
        <strain evidence="2">RWD-64-598 SS2</strain>
    </source>
</reference>
<name>A0A5M3MDZ1_CONPW</name>
<dbReference type="KEGG" id="cput:CONPUDRAFT_168578"/>
<comment type="caution">
    <text evidence="1">The sequence shown here is derived from an EMBL/GenBank/DDBJ whole genome shotgun (WGS) entry which is preliminary data.</text>
</comment>
<organism evidence="1 2">
    <name type="scientific">Coniophora puteana (strain RWD-64-598)</name>
    <name type="common">Brown rot fungus</name>
    <dbReference type="NCBI Taxonomy" id="741705"/>
    <lineage>
        <taxon>Eukaryota</taxon>
        <taxon>Fungi</taxon>
        <taxon>Dikarya</taxon>
        <taxon>Basidiomycota</taxon>
        <taxon>Agaricomycotina</taxon>
        <taxon>Agaricomycetes</taxon>
        <taxon>Agaricomycetidae</taxon>
        <taxon>Boletales</taxon>
        <taxon>Coniophorineae</taxon>
        <taxon>Coniophoraceae</taxon>
        <taxon>Coniophora</taxon>
    </lineage>
</organism>
<dbReference type="OMA" id="HRALGYN"/>
<dbReference type="GeneID" id="19206025"/>
<sequence>MSLPISSLNHGDIDEPVRATVRQETTTVTVETAPASAVDAIDFNNMSEDDARRLMSKEHKELGYRPPPGSLAAQAQAAAAKQSGRPGLGRLDSELLNTVAREDAELVRARTEGASGIQGVDITDLAEGDARKLVSVEHRALGYNPPRGSLAAEAQRHAAKHPSLAGRRYDSDVLTQAALNDAIDVEERQPRGAERTEVETVRVLGNTELSPNVGFEIDEGFVHGA</sequence>
<evidence type="ECO:0000313" key="2">
    <source>
        <dbReference type="Proteomes" id="UP000053558"/>
    </source>
</evidence>
<dbReference type="OrthoDB" id="2799468at2759"/>
<proteinExistence type="predicted"/>
<protein>
    <recommendedName>
        <fullName evidence="3">SMP domain-containing protein</fullName>
    </recommendedName>
</protein>
<accession>A0A5M3MDZ1</accession>
<evidence type="ECO:0008006" key="3">
    <source>
        <dbReference type="Google" id="ProtNLM"/>
    </source>
</evidence>